<keyword evidence="2" id="KW-1185">Reference proteome</keyword>
<organism evidence="1 2">
    <name type="scientific">Fusarium solani subsp. cucurbitae</name>
    <name type="common">Neocosmosporum cucurbitae</name>
    <dbReference type="NCBI Taxonomy" id="2747967"/>
    <lineage>
        <taxon>Eukaryota</taxon>
        <taxon>Fungi</taxon>
        <taxon>Dikarya</taxon>
        <taxon>Ascomycota</taxon>
        <taxon>Pezizomycotina</taxon>
        <taxon>Sordariomycetes</taxon>
        <taxon>Hypocreomycetidae</taxon>
        <taxon>Hypocreales</taxon>
        <taxon>Nectriaceae</taxon>
        <taxon>Fusarium</taxon>
        <taxon>Fusarium solani species complex</taxon>
    </lineage>
</organism>
<protein>
    <submittedName>
        <fullName evidence="1">Uncharacterized protein</fullName>
    </submittedName>
</protein>
<dbReference type="Proteomes" id="UP000830768">
    <property type="component" value="Chromosome 13"/>
</dbReference>
<accession>A0ACD3ZQK6</accession>
<reference evidence="1" key="1">
    <citation type="submission" date="2021-11" db="EMBL/GenBank/DDBJ databases">
        <title>Fusarium solani-melongenae Genome sequencing and assembly.</title>
        <authorList>
            <person name="Xie S."/>
            <person name="Huang L."/>
            <person name="Zhang X."/>
        </authorList>
    </citation>
    <scope>NUCLEOTIDE SEQUENCE</scope>
    <source>
        <strain evidence="1">CRI 24-3</strain>
    </source>
</reference>
<name>A0ACD3ZQK6_FUSSC</name>
<evidence type="ECO:0000313" key="1">
    <source>
        <dbReference type="EMBL" id="UPL03506.1"/>
    </source>
</evidence>
<sequence length="286" mass="32484">MPHLIPRMHLFEIDDQPWFPPSLRVIVQAILAQTWSMDLPIPSRSPAQIAASKLIQHLDSSLSSLRFVDFCAGAGGPSPRIERQVNTYLRNSNRQEVEFVLTDIHPNIDAWARIASQNPHITYEGQSVDASRVPERLTQSKDGRSVFRLFNLAFHHFDDDLARRILKDTVERKQGFAIFELQDRSILSFMADILLPIGVILSAPYYALKWGAPSVFIFTWLIPVIPLVLIWDGIVSSLRTREPEEVEALLRSCGADATGWEMRSGNEAFLWPCGQINWIICQPVKK</sequence>
<gene>
    <name evidence="1" type="ORF">LCI18_014440</name>
</gene>
<proteinExistence type="predicted"/>
<dbReference type="EMBL" id="CP090041">
    <property type="protein sequence ID" value="UPL03506.1"/>
    <property type="molecule type" value="Genomic_DNA"/>
</dbReference>
<evidence type="ECO:0000313" key="2">
    <source>
        <dbReference type="Proteomes" id="UP000830768"/>
    </source>
</evidence>